<dbReference type="InterPro" id="IPR001910">
    <property type="entry name" value="Inosine/uridine_hydrolase_dom"/>
</dbReference>
<dbReference type="Proteomes" id="UP000193560">
    <property type="component" value="Unassembled WGS sequence"/>
</dbReference>
<keyword evidence="2 5" id="KW-0378">Hydrolase</keyword>
<evidence type="ECO:0000256" key="1">
    <source>
        <dbReference type="ARBA" id="ARBA00009176"/>
    </source>
</evidence>
<evidence type="ECO:0000256" key="3">
    <source>
        <dbReference type="ARBA" id="ARBA00023295"/>
    </source>
</evidence>
<keyword evidence="3" id="KW-0326">Glycosidase</keyword>
<dbReference type="PANTHER" id="PTHR12304">
    <property type="entry name" value="INOSINE-URIDINE PREFERRING NUCLEOSIDE HYDROLASE"/>
    <property type="match status" value="1"/>
</dbReference>
<dbReference type="InterPro" id="IPR018247">
    <property type="entry name" value="EF_Hand_1_Ca_BS"/>
</dbReference>
<dbReference type="InterPro" id="IPR023186">
    <property type="entry name" value="IUNH"/>
</dbReference>
<dbReference type="InterPro" id="IPR036452">
    <property type="entry name" value="Ribo_hydro-like"/>
</dbReference>
<proteinExistence type="inferred from homology"/>
<protein>
    <submittedName>
        <fullName evidence="5">Inosine/uridine-preferring nucleoside hydrolase domain-containing protein</fullName>
    </submittedName>
</protein>
<dbReference type="PANTHER" id="PTHR12304:SF56">
    <property type="entry name" value="HYDROLASE, PUTATIVE (AFU_ORTHOLOGUE AFUA_1G11790)-RELATED"/>
    <property type="match status" value="1"/>
</dbReference>
<feature type="domain" description="Inosine/uridine-preferring nucleoside hydrolase" evidence="4">
    <location>
        <begin position="7"/>
        <end position="365"/>
    </location>
</feature>
<evidence type="ECO:0000259" key="4">
    <source>
        <dbReference type="Pfam" id="PF01156"/>
    </source>
</evidence>
<name>A0A1X2J1I1_9FUNG</name>
<dbReference type="GO" id="GO:0006152">
    <property type="term" value="P:purine nucleoside catabolic process"/>
    <property type="evidence" value="ECO:0007669"/>
    <property type="project" value="TreeGrafter"/>
</dbReference>
<dbReference type="SUPFAM" id="SSF53590">
    <property type="entry name" value="Nucleoside hydrolase"/>
    <property type="match status" value="1"/>
</dbReference>
<reference evidence="5 6" key="1">
    <citation type="submission" date="2016-07" db="EMBL/GenBank/DDBJ databases">
        <title>Pervasive Adenine N6-methylation of Active Genes in Fungi.</title>
        <authorList>
            <consortium name="DOE Joint Genome Institute"/>
            <person name="Mondo S.J."/>
            <person name="Dannebaum R.O."/>
            <person name="Kuo R.C."/>
            <person name="Labutti K."/>
            <person name="Haridas S."/>
            <person name="Kuo A."/>
            <person name="Salamov A."/>
            <person name="Ahrendt S.R."/>
            <person name="Lipzen A."/>
            <person name="Sullivan W."/>
            <person name="Andreopoulos W.B."/>
            <person name="Clum A."/>
            <person name="Lindquist E."/>
            <person name="Daum C."/>
            <person name="Ramamoorthy G.K."/>
            <person name="Gryganskyi A."/>
            <person name="Culley D."/>
            <person name="Magnuson J.K."/>
            <person name="James T.Y."/>
            <person name="O'Malley M.A."/>
            <person name="Stajich J.E."/>
            <person name="Spatafora J.W."/>
            <person name="Visel A."/>
            <person name="Grigoriev I.V."/>
        </authorList>
    </citation>
    <scope>NUCLEOTIDE SEQUENCE [LARGE SCALE GENOMIC DNA]</scope>
    <source>
        <strain evidence="5 6">NRRL 1336</strain>
    </source>
</reference>
<dbReference type="Gene3D" id="3.90.245.10">
    <property type="entry name" value="Ribonucleoside hydrolase-like"/>
    <property type="match status" value="1"/>
</dbReference>
<evidence type="ECO:0000256" key="2">
    <source>
        <dbReference type="ARBA" id="ARBA00022801"/>
    </source>
</evidence>
<dbReference type="GO" id="GO:0008477">
    <property type="term" value="F:purine nucleosidase activity"/>
    <property type="evidence" value="ECO:0007669"/>
    <property type="project" value="TreeGrafter"/>
</dbReference>
<dbReference type="EMBL" id="MCGE01000001">
    <property type="protein sequence ID" value="ORZ25680.1"/>
    <property type="molecule type" value="Genomic_DNA"/>
</dbReference>
<dbReference type="AlphaFoldDB" id="A0A1X2J1I1"/>
<accession>A0A1X2J1I1</accession>
<keyword evidence="6" id="KW-1185">Reference proteome</keyword>
<organism evidence="5 6">
    <name type="scientific">Absidia repens</name>
    <dbReference type="NCBI Taxonomy" id="90262"/>
    <lineage>
        <taxon>Eukaryota</taxon>
        <taxon>Fungi</taxon>
        <taxon>Fungi incertae sedis</taxon>
        <taxon>Mucoromycota</taxon>
        <taxon>Mucoromycotina</taxon>
        <taxon>Mucoromycetes</taxon>
        <taxon>Mucorales</taxon>
        <taxon>Cunninghamellaceae</taxon>
        <taxon>Absidia</taxon>
    </lineage>
</organism>
<dbReference type="Pfam" id="PF01156">
    <property type="entry name" value="IU_nuc_hydro"/>
    <property type="match status" value="1"/>
</dbReference>
<comment type="similarity">
    <text evidence="1">Belongs to the IUNH family.</text>
</comment>
<dbReference type="OrthoDB" id="5783963at2759"/>
<comment type="caution">
    <text evidence="5">The sequence shown here is derived from an EMBL/GenBank/DDBJ whole genome shotgun (WGS) entry which is preliminary data.</text>
</comment>
<dbReference type="PROSITE" id="PS00018">
    <property type="entry name" value="EF_HAND_1"/>
    <property type="match status" value="1"/>
</dbReference>
<dbReference type="GO" id="GO:0005829">
    <property type="term" value="C:cytosol"/>
    <property type="evidence" value="ECO:0007669"/>
    <property type="project" value="TreeGrafter"/>
</dbReference>
<sequence>MKRKEPIIIDTDPGIDDALAIILAYLSPDVDIRAITLTHGNVGMDCVKKNAAVILHALSDNEKFLQLPPKRLPVLAIGASKPLSIEPVKATYFHGEDGIGMIYNELHKAPENWEKHLIHEEESIEEATRWFETTSRDGPDEILYQLKQVEPLTMTIVAIGPLTNIALAHQRDPVTFSRAKRVVVMGGAVDVPGNICAYAEFNFRADPHAAKIVMGTSKGFQHTPEGYQQRLDLISQGKVAPSHIIIMPLDASDDGTISKADYDKYIVPLGKSTPLYGFINAFMRWSFEVCADYYNLDNWAVYDAYTVLLMLELIQDIGDGKGDPTFDNRWEYKYLDLTVETEGEYTLGMCCVDRRNYQKDKSPWDTTANNVQTFLAGKGGRFRDIILNTIFNAGIDI</sequence>
<gene>
    <name evidence="5" type="ORF">BCR42DRAFT_400659</name>
</gene>
<dbReference type="STRING" id="90262.A0A1X2J1I1"/>
<evidence type="ECO:0000313" key="6">
    <source>
        <dbReference type="Proteomes" id="UP000193560"/>
    </source>
</evidence>
<evidence type="ECO:0000313" key="5">
    <source>
        <dbReference type="EMBL" id="ORZ25680.1"/>
    </source>
</evidence>